<feature type="compositionally biased region" description="Basic and acidic residues" evidence="1">
    <location>
        <begin position="349"/>
        <end position="362"/>
    </location>
</feature>
<dbReference type="OrthoDB" id="8566at10239"/>
<organism evidence="2 3">
    <name type="scientific">Hardenbergia virus A</name>
    <dbReference type="NCBI Taxonomy" id="1003891"/>
    <lineage>
        <taxon>Viruses</taxon>
        <taxon>Riboviria</taxon>
        <taxon>Orthornavirae</taxon>
        <taxon>Kitrinoviricota</taxon>
        <taxon>Alsuviricetes</taxon>
        <taxon>Tymovirales</taxon>
        <taxon>Betaflexiviridae</taxon>
        <taxon>Trivirinae</taxon>
        <taxon>Divavirus</taxon>
        <taxon>Divavirus alphahardenbergiae</taxon>
    </lineage>
</organism>
<dbReference type="KEGG" id="vg:10447548"/>
<dbReference type="InterPro" id="IPR028919">
    <property type="entry name" value="Viral_movement"/>
</dbReference>
<dbReference type="RefSeq" id="YP_004376202.1">
    <property type="nucleotide sequence ID" value="NC_015395.1"/>
</dbReference>
<protein>
    <submittedName>
        <fullName evidence="2">Movement protein</fullName>
    </submittedName>
</protein>
<reference evidence="2 3" key="1">
    <citation type="journal article" date="2011" name="Arch. Virol.">
        <title>Hardenbergia virus A, a novel member of the family Betaflexiviridae from a wild legume in Southwest Australia.</title>
        <authorList>
            <person name="Wylie S."/>
            <person name="Jones M."/>
        </authorList>
    </citation>
    <scope>NUCLEOTIDE SEQUENCE [LARGE SCALE GENOMIC DNA]</scope>
    <source>
        <strain evidence="2">HarVA-57</strain>
    </source>
</reference>
<proteinExistence type="predicted"/>
<evidence type="ECO:0000256" key="1">
    <source>
        <dbReference type="SAM" id="MobiDB-lite"/>
    </source>
</evidence>
<accession>F4ZNH0</accession>
<sequence length="389" mass="43576">MQIVNSKSFIDKFDGGQKNVKCIGISDVYSDGGYSKNDKVDSAQTSESSISIRVKGESSRIIQGVPILEPNVLAEERGKKKYSKVNIGAIVISIHKLGYYSKETCKGKCMLVDGRRVGKNGIIHSFGFDISNGPAHFIVAPNAVFDINDEVLDRACQIFFTFENVQYIHGSCPFSIEIGSIYRMSNVFNCHHRLGVPGRKGAIGNTIQEVHGTRILFEDEEDRTISQMEEARISGLISNAGVESNRELHEGRRSFMCPWKKRGPSFYRDYCISSELGSGSKDVCKFRSSTSDIDERRIFENFLDSSAVAPSESSDSQSYIRENGHRRSCCESSVARLDKQSRRVPGRSLWRENEENEKKDTSEELLGVNNEGQFSESRECKHPSEFHGC</sequence>
<evidence type="ECO:0000313" key="3">
    <source>
        <dbReference type="Proteomes" id="UP000202636"/>
    </source>
</evidence>
<dbReference type="EMBL" id="HQ241409">
    <property type="protein sequence ID" value="AEB00588.1"/>
    <property type="molecule type" value="Genomic_RNA"/>
</dbReference>
<dbReference type="Proteomes" id="UP000202636">
    <property type="component" value="Segment"/>
</dbReference>
<keyword evidence="3" id="KW-1185">Reference proteome</keyword>
<feature type="region of interest" description="Disordered" evidence="1">
    <location>
        <begin position="344"/>
        <end position="389"/>
    </location>
</feature>
<name>F4ZNH0_9VIRU</name>
<feature type="compositionally biased region" description="Basic and acidic residues" evidence="1">
    <location>
        <begin position="376"/>
        <end position="389"/>
    </location>
</feature>
<dbReference type="GeneID" id="10447548"/>
<dbReference type="Pfam" id="PF01107">
    <property type="entry name" value="MP"/>
    <property type="match status" value="1"/>
</dbReference>
<evidence type="ECO:0000313" key="2">
    <source>
        <dbReference type="EMBL" id="AEB00588.1"/>
    </source>
</evidence>